<organism evidence="1 2">
    <name type="scientific">Tenebrio molitor</name>
    <name type="common">Yellow mealworm beetle</name>
    <dbReference type="NCBI Taxonomy" id="7067"/>
    <lineage>
        <taxon>Eukaryota</taxon>
        <taxon>Metazoa</taxon>
        <taxon>Ecdysozoa</taxon>
        <taxon>Arthropoda</taxon>
        <taxon>Hexapoda</taxon>
        <taxon>Insecta</taxon>
        <taxon>Pterygota</taxon>
        <taxon>Neoptera</taxon>
        <taxon>Endopterygota</taxon>
        <taxon>Coleoptera</taxon>
        <taxon>Polyphaga</taxon>
        <taxon>Cucujiformia</taxon>
        <taxon>Tenebrionidae</taxon>
        <taxon>Tenebrio</taxon>
    </lineage>
</organism>
<dbReference type="EMBL" id="JABDTM020009419">
    <property type="protein sequence ID" value="KAH0821084.1"/>
    <property type="molecule type" value="Genomic_DNA"/>
</dbReference>
<evidence type="ECO:0008006" key="3">
    <source>
        <dbReference type="Google" id="ProtNLM"/>
    </source>
</evidence>
<gene>
    <name evidence="1" type="ORF">GEV33_001707</name>
</gene>
<keyword evidence="2" id="KW-1185">Reference proteome</keyword>
<evidence type="ECO:0000313" key="2">
    <source>
        <dbReference type="Proteomes" id="UP000719412"/>
    </source>
</evidence>
<evidence type="ECO:0000313" key="1">
    <source>
        <dbReference type="EMBL" id="KAH0821084.1"/>
    </source>
</evidence>
<sequence length="271" mass="30675">MRVHLNYLDLIVTTLEDLIVKTDTLICDRICPLTIRDHTAAREGQNREWAARPDLLVVSPGLRYVVVNFMGKSGCSEGGLSAPPIGRCFRKVDRGFEWGYEMCCERITIGRPSEWRNRLRADYPGNGPRCSQFMCGSKGGGKPIGFVGAFLLELTLSGNVKMHDRQIVYDLKPSGRQAKFRPNITHDTLHKVSVHRDYLSDALDNHSQVYVVYTDLSKAFDRIDHGLLLIKLESFGFSDSLVELIRSYLSDRFMYVGVNGYASKSFKDELE</sequence>
<accession>A0A8J6HUH5</accession>
<comment type="caution">
    <text evidence="1">The sequence shown here is derived from an EMBL/GenBank/DDBJ whole genome shotgun (WGS) entry which is preliminary data.</text>
</comment>
<proteinExistence type="predicted"/>
<reference evidence="1" key="1">
    <citation type="journal article" date="2020" name="J Insects Food Feed">
        <title>The yellow mealworm (Tenebrio molitor) genome: a resource for the emerging insects as food and feed industry.</title>
        <authorList>
            <person name="Eriksson T."/>
            <person name="Andere A."/>
            <person name="Kelstrup H."/>
            <person name="Emery V."/>
            <person name="Picard C."/>
        </authorList>
    </citation>
    <scope>NUCLEOTIDE SEQUENCE</scope>
    <source>
        <strain evidence="1">Stoneville</strain>
        <tissue evidence="1">Whole head</tissue>
    </source>
</reference>
<protein>
    <recommendedName>
        <fullName evidence="3">Reverse transcriptase domain-containing protein</fullName>
    </recommendedName>
</protein>
<dbReference type="Proteomes" id="UP000719412">
    <property type="component" value="Unassembled WGS sequence"/>
</dbReference>
<name>A0A8J6HUH5_TENMO</name>
<reference evidence="1" key="2">
    <citation type="submission" date="2021-08" db="EMBL/GenBank/DDBJ databases">
        <authorList>
            <person name="Eriksson T."/>
        </authorList>
    </citation>
    <scope>NUCLEOTIDE SEQUENCE</scope>
    <source>
        <strain evidence="1">Stoneville</strain>
        <tissue evidence="1">Whole head</tissue>
    </source>
</reference>
<dbReference type="AlphaFoldDB" id="A0A8J6HUH5"/>